<dbReference type="InterPro" id="IPR042099">
    <property type="entry name" value="ANL_N_sf"/>
</dbReference>
<evidence type="ECO:0000259" key="7">
    <source>
        <dbReference type="Pfam" id="PF00501"/>
    </source>
</evidence>
<dbReference type="GO" id="GO:0005524">
    <property type="term" value="F:ATP binding"/>
    <property type="evidence" value="ECO:0007669"/>
    <property type="project" value="UniProtKB-KW"/>
</dbReference>
<evidence type="ECO:0000313" key="11">
    <source>
        <dbReference type="Proteomes" id="UP000566711"/>
    </source>
</evidence>
<dbReference type="Pfam" id="PF00501">
    <property type="entry name" value="AMP-binding"/>
    <property type="match status" value="1"/>
</dbReference>
<dbReference type="SUPFAM" id="SSF56801">
    <property type="entry name" value="Acetyl-CoA synthetase-like"/>
    <property type="match status" value="1"/>
</dbReference>
<dbReference type="InterPro" id="IPR025110">
    <property type="entry name" value="AMP-bd_C"/>
</dbReference>
<keyword evidence="3 10" id="KW-0436">Ligase</keyword>
<keyword evidence="4" id="KW-0547">Nucleotide-binding</keyword>
<dbReference type="EMBL" id="JACEZS010000021">
    <property type="protein sequence ID" value="MBA5607761.1"/>
    <property type="molecule type" value="Genomic_DNA"/>
</dbReference>
<dbReference type="FunFam" id="3.40.50.12780:FF:000001">
    <property type="entry name" value="Acetyl-coenzyme A synthetase"/>
    <property type="match status" value="1"/>
</dbReference>
<dbReference type="InterPro" id="IPR000873">
    <property type="entry name" value="AMP-dep_synth/lig_dom"/>
</dbReference>
<dbReference type="InterPro" id="IPR012694">
    <property type="entry name" value="Propion_PrpE"/>
</dbReference>
<feature type="domain" description="Acetyl-coenzyme A synthetase N-terminal" evidence="9">
    <location>
        <begin position="3"/>
        <end position="57"/>
    </location>
</feature>
<dbReference type="InterPro" id="IPR045851">
    <property type="entry name" value="AMP-bd_C_sf"/>
</dbReference>
<dbReference type="NCBIfam" id="NF007815">
    <property type="entry name" value="PRK10524.1"/>
    <property type="match status" value="1"/>
</dbReference>
<evidence type="ECO:0000259" key="9">
    <source>
        <dbReference type="Pfam" id="PF16177"/>
    </source>
</evidence>
<keyword evidence="5" id="KW-0067">ATP-binding</keyword>
<dbReference type="Pfam" id="PF13193">
    <property type="entry name" value="AMP-binding_C"/>
    <property type="match status" value="1"/>
</dbReference>
<dbReference type="InterPro" id="IPR020845">
    <property type="entry name" value="AMP-binding_CS"/>
</dbReference>
<dbReference type="GO" id="GO:0019629">
    <property type="term" value="P:propionate catabolic process, 2-methylcitrate cycle"/>
    <property type="evidence" value="ECO:0007669"/>
    <property type="project" value="InterPro"/>
</dbReference>
<keyword evidence="11" id="KW-1185">Reference proteome</keyword>
<evidence type="ECO:0000256" key="6">
    <source>
        <dbReference type="ARBA" id="ARBA00078862"/>
    </source>
</evidence>
<name>A0A7W2I8Q1_9BURK</name>
<evidence type="ECO:0000256" key="2">
    <source>
        <dbReference type="ARBA" id="ARBA00013625"/>
    </source>
</evidence>
<evidence type="ECO:0000313" key="10">
    <source>
        <dbReference type="EMBL" id="MBA5607761.1"/>
    </source>
</evidence>
<dbReference type="Gene3D" id="3.30.300.30">
    <property type="match status" value="1"/>
</dbReference>
<evidence type="ECO:0000259" key="8">
    <source>
        <dbReference type="Pfam" id="PF13193"/>
    </source>
</evidence>
<dbReference type="AlphaFoldDB" id="A0A7W2I8Q1"/>
<comment type="caution">
    <text evidence="10">The sequence shown here is derived from an EMBL/GenBank/DDBJ whole genome shotgun (WGS) entry which is preliminary data.</text>
</comment>
<evidence type="ECO:0000256" key="1">
    <source>
        <dbReference type="ARBA" id="ARBA00006432"/>
    </source>
</evidence>
<dbReference type="Gene3D" id="3.40.50.12780">
    <property type="entry name" value="N-terminal domain of ligase-like"/>
    <property type="match status" value="1"/>
</dbReference>
<dbReference type="PANTHER" id="PTHR43347:SF3">
    <property type="entry name" value="ACYL-COA SYNTHETASE SHORT-CHAIN FAMILY MEMBER 3, MITOCHONDRIAL"/>
    <property type="match status" value="1"/>
</dbReference>
<evidence type="ECO:0000256" key="5">
    <source>
        <dbReference type="ARBA" id="ARBA00022840"/>
    </source>
</evidence>
<dbReference type="GO" id="GO:0050218">
    <property type="term" value="F:propionate-CoA ligase activity"/>
    <property type="evidence" value="ECO:0007669"/>
    <property type="project" value="InterPro"/>
</dbReference>
<evidence type="ECO:0000256" key="3">
    <source>
        <dbReference type="ARBA" id="ARBA00022598"/>
    </source>
</evidence>
<dbReference type="NCBIfam" id="NF001208">
    <property type="entry name" value="PRK00174.1"/>
    <property type="match status" value="1"/>
</dbReference>
<sequence>MTYADFYQESIDEPAKFWGREAHAIDWQTPYTQVLDYSKAPFARWFVDGRTNLCHNAVDRWLATQGEQPALIAISTETHQEKVYSFKQLHAEVCRMAAILVGLGVGQGDRVLIYMPMIAEAAFAMLACARIGAVHSVVFGGFASHSLATRIDDAQPKLVISADAGSRGGKPVPYKPLLDAAITQASFKPSKVLLVDRGLVPMTLVPERDADYASLRDQYLDADVPVTWLESNQPSYILYTSGTTGKPKGVQRDVGGYAVALAASMKHIFCAKPGEAFFSTSDIGWVVGHSYIVYGPLIAGMATIMYEGLPTSPDGGIWWSIVEKYRVTRMFSAPTAVRVLKKQPAELMTKYDLSSLKALYLAGEPLDETTSNWIATALGVPVIDNYWQTETGWPILSIAKGIEDQPTKLGSPGLPVFGYKVKVQNEATGEDCGANEKGVVVIEGPLPPGCLQTVYGDDQRFLSTYWNRINGKHVYSTFDWGIRDAQGYYFILGRTDDVINVAGHRLGTREIEESISSHPNVSEVAVVGVENQLKGQVAVAFVVLKHPDAAAGADAGAALEKEIMGVVDQQLGAVARPARVVFIHALPKTRSGKLLRRSIQAVCEGRDPGDLTTIEDPSSLAQIKTALSAAK</sequence>
<dbReference type="InterPro" id="IPR032387">
    <property type="entry name" value="ACAS_N"/>
</dbReference>
<evidence type="ECO:0000256" key="4">
    <source>
        <dbReference type="ARBA" id="ARBA00022741"/>
    </source>
</evidence>
<accession>A0A7W2I8Q1</accession>
<gene>
    <name evidence="10" type="ORF">H3H36_20615</name>
</gene>
<comment type="similarity">
    <text evidence="1">Belongs to the ATP-dependent AMP-binding enzyme family.</text>
</comment>
<dbReference type="PROSITE" id="PS00455">
    <property type="entry name" value="AMP_BINDING"/>
    <property type="match status" value="1"/>
</dbReference>
<feature type="domain" description="AMP-dependent synthetase/ligase" evidence="7">
    <location>
        <begin position="59"/>
        <end position="445"/>
    </location>
</feature>
<dbReference type="Proteomes" id="UP000566711">
    <property type="component" value="Unassembled WGS sequence"/>
</dbReference>
<proteinExistence type="inferred from homology"/>
<dbReference type="PANTHER" id="PTHR43347">
    <property type="entry name" value="ACYL-COA SYNTHETASE"/>
    <property type="match status" value="1"/>
</dbReference>
<organism evidence="10 11">
    <name type="scientific">Rugamonas fusca</name>
    <dbReference type="NCBI Taxonomy" id="2758568"/>
    <lineage>
        <taxon>Bacteria</taxon>
        <taxon>Pseudomonadati</taxon>
        <taxon>Pseudomonadota</taxon>
        <taxon>Betaproteobacteria</taxon>
        <taxon>Burkholderiales</taxon>
        <taxon>Oxalobacteraceae</taxon>
        <taxon>Telluria group</taxon>
        <taxon>Rugamonas</taxon>
    </lineage>
</organism>
<protein>
    <recommendedName>
        <fullName evidence="2">Propionate--CoA ligase</fullName>
    </recommendedName>
    <alternativeName>
        <fullName evidence="6">Propionyl-CoA synthetase</fullName>
    </alternativeName>
</protein>
<feature type="domain" description="AMP-binding enzyme C-terminal" evidence="8">
    <location>
        <begin position="510"/>
        <end position="593"/>
    </location>
</feature>
<dbReference type="NCBIfam" id="TIGR02316">
    <property type="entry name" value="propion_prpE"/>
    <property type="match status" value="1"/>
</dbReference>
<dbReference type="Pfam" id="PF16177">
    <property type="entry name" value="ACAS_N"/>
    <property type="match status" value="1"/>
</dbReference>
<reference evidence="10 11" key="1">
    <citation type="submission" date="2020-07" db="EMBL/GenBank/DDBJ databases">
        <title>Novel species isolated from subtropical streams in China.</title>
        <authorList>
            <person name="Lu H."/>
        </authorList>
    </citation>
    <scope>NUCLEOTIDE SEQUENCE [LARGE SCALE GENOMIC DNA]</scope>
    <source>
        <strain evidence="10 11">FT3S</strain>
    </source>
</reference>